<feature type="chain" id="PRO_5013379901" evidence="1">
    <location>
        <begin position="16"/>
        <end position="329"/>
    </location>
</feature>
<dbReference type="AlphaFoldDB" id="A0A023AYS2"/>
<dbReference type="GeneID" id="22915494"/>
<gene>
    <name evidence="2" type="ORF">GNI_157800</name>
</gene>
<evidence type="ECO:0000313" key="3">
    <source>
        <dbReference type="Proteomes" id="UP000019763"/>
    </source>
</evidence>
<proteinExistence type="predicted"/>
<sequence length="329" mass="34525">MRSVFVAALIGSAVAQKGRQSSDPVYTCPAGFNLNGKICERQTTAQPQLICHQGVLSGLECLTETPKSTRCPPGTLQSGKQCITSQEFPPVKVCPTGFVETLAGCEAQQPLPLIEVCEIGSREGPECVTAETAPYVVSQKCPPGFEEAAKGGCWKKTTYDCTPAFAGKGGLRGLIGELGVAPANAKAQVIKQTCERKEAAPYLTDKVCPAGFEDNGINGCIKKHFHPVITKCSNGGAASQCFTTRTVPFEQECETGVMTGKMCRIQKTVAPETFCATGYDNGQACVQAHPTAPVCAPGLTLTGGLCVGSETAQPEVTVTLTCTGKNCHH</sequence>
<dbReference type="OrthoDB" id="7250310at2759"/>
<dbReference type="Proteomes" id="UP000019763">
    <property type="component" value="Unassembled WGS sequence"/>
</dbReference>
<keyword evidence="3" id="KW-1185">Reference proteome</keyword>
<dbReference type="RefSeq" id="XP_011133001.1">
    <property type="nucleotide sequence ID" value="XM_011134699.1"/>
</dbReference>
<dbReference type="VEuPathDB" id="CryptoDB:GNI_157800"/>
<feature type="signal peptide" evidence="1">
    <location>
        <begin position="1"/>
        <end position="15"/>
    </location>
</feature>
<protein>
    <submittedName>
        <fullName evidence="2">Oocyst wall protein</fullName>
    </submittedName>
</protein>
<organism evidence="2 3">
    <name type="scientific">Gregarina niphandrodes</name>
    <name type="common">Septate eugregarine</name>
    <dbReference type="NCBI Taxonomy" id="110365"/>
    <lineage>
        <taxon>Eukaryota</taxon>
        <taxon>Sar</taxon>
        <taxon>Alveolata</taxon>
        <taxon>Apicomplexa</taxon>
        <taxon>Conoidasida</taxon>
        <taxon>Gregarinasina</taxon>
        <taxon>Eugregarinorida</taxon>
        <taxon>Gregarinidae</taxon>
        <taxon>Gregarina</taxon>
    </lineage>
</organism>
<reference evidence="2" key="1">
    <citation type="submission" date="2013-12" db="EMBL/GenBank/DDBJ databases">
        <authorList>
            <person name="Omoto C.K."/>
            <person name="Sibley D."/>
            <person name="Venepally P."/>
            <person name="Hadjithomas M."/>
            <person name="Karamycheva S."/>
            <person name="Brunk B."/>
            <person name="Roos D."/>
            <person name="Caler E."/>
            <person name="Lorenzi H."/>
        </authorList>
    </citation>
    <scope>NUCLEOTIDE SEQUENCE</scope>
</reference>
<accession>A0A023AYS2</accession>
<name>A0A023AYS2_GRENI</name>
<evidence type="ECO:0000256" key="1">
    <source>
        <dbReference type="SAM" id="SignalP"/>
    </source>
</evidence>
<comment type="caution">
    <text evidence="2">The sequence shown here is derived from an EMBL/GenBank/DDBJ whole genome shotgun (WGS) entry which is preliminary data.</text>
</comment>
<dbReference type="EMBL" id="AFNH02001174">
    <property type="protein sequence ID" value="EZG43817.1"/>
    <property type="molecule type" value="Genomic_DNA"/>
</dbReference>
<evidence type="ECO:0000313" key="2">
    <source>
        <dbReference type="EMBL" id="EZG43817.1"/>
    </source>
</evidence>
<keyword evidence="1" id="KW-0732">Signal</keyword>